<protein>
    <submittedName>
        <fullName evidence="1">Uncharacterized protein</fullName>
    </submittedName>
</protein>
<evidence type="ECO:0000313" key="1">
    <source>
        <dbReference type="EMBL" id="GFY66091.1"/>
    </source>
</evidence>
<dbReference type="Proteomes" id="UP000886998">
    <property type="component" value="Unassembled WGS sequence"/>
</dbReference>
<proteinExistence type="predicted"/>
<reference evidence="1" key="1">
    <citation type="submission" date="2020-08" db="EMBL/GenBank/DDBJ databases">
        <title>Multicomponent nature underlies the extraordinary mechanical properties of spider dragline silk.</title>
        <authorList>
            <person name="Kono N."/>
            <person name="Nakamura H."/>
            <person name="Mori M."/>
            <person name="Yoshida Y."/>
            <person name="Ohtoshi R."/>
            <person name="Malay A.D."/>
            <person name="Moran D.A.P."/>
            <person name="Tomita M."/>
            <person name="Numata K."/>
            <person name="Arakawa K."/>
        </authorList>
    </citation>
    <scope>NUCLEOTIDE SEQUENCE</scope>
</reference>
<keyword evidence="2" id="KW-1185">Reference proteome</keyword>
<name>A0A8X6Y7L3_9ARAC</name>
<organism evidence="1 2">
    <name type="scientific">Trichonephila inaurata madagascariensis</name>
    <dbReference type="NCBI Taxonomy" id="2747483"/>
    <lineage>
        <taxon>Eukaryota</taxon>
        <taxon>Metazoa</taxon>
        <taxon>Ecdysozoa</taxon>
        <taxon>Arthropoda</taxon>
        <taxon>Chelicerata</taxon>
        <taxon>Arachnida</taxon>
        <taxon>Araneae</taxon>
        <taxon>Araneomorphae</taxon>
        <taxon>Entelegynae</taxon>
        <taxon>Araneoidea</taxon>
        <taxon>Nephilidae</taxon>
        <taxon>Trichonephila</taxon>
        <taxon>Trichonephila inaurata</taxon>
    </lineage>
</organism>
<dbReference type="AlphaFoldDB" id="A0A8X6Y7L3"/>
<sequence>MFGYTSQNTSLRNSGPIEDHFMETQEFDTSRFHTFYQQQNRSHGEQSNSHSECIYSNEEKWKLQQKRDQKDSISISDVGKCIRAACNVLHGIGF</sequence>
<accession>A0A8X6Y7L3</accession>
<comment type="caution">
    <text evidence="1">The sequence shown here is derived from an EMBL/GenBank/DDBJ whole genome shotgun (WGS) entry which is preliminary data.</text>
</comment>
<evidence type="ECO:0000313" key="2">
    <source>
        <dbReference type="Proteomes" id="UP000886998"/>
    </source>
</evidence>
<dbReference type="EMBL" id="BMAV01015817">
    <property type="protein sequence ID" value="GFY66091.1"/>
    <property type="molecule type" value="Genomic_DNA"/>
</dbReference>
<gene>
    <name evidence="1" type="ORF">TNIN_433421</name>
</gene>